<accession>A0AAD9F8V3</accession>
<evidence type="ECO:0000313" key="2">
    <source>
        <dbReference type="EMBL" id="KAK1897243.1"/>
    </source>
</evidence>
<keyword evidence="3" id="KW-1185">Reference proteome</keyword>
<dbReference type="AlphaFoldDB" id="A0AAD9F8V3"/>
<name>A0AAD9F8V3_DISEL</name>
<evidence type="ECO:0000256" key="1">
    <source>
        <dbReference type="SAM" id="MobiDB-lite"/>
    </source>
</evidence>
<feature type="region of interest" description="Disordered" evidence="1">
    <location>
        <begin position="1"/>
        <end position="22"/>
    </location>
</feature>
<dbReference type="EMBL" id="JASDAP010000009">
    <property type="protein sequence ID" value="KAK1897243.1"/>
    <property type="molecule type" value="Genomic_DNA"/>
</dbReference>
<reference evidence="2" key="1">
    <citation type="submission" date="2023-04" db="EMBL/GenBank/DDBJ databases">
        <title>Chromosome-level genome of Chaenocephalus aceratus.</title>
        <authorList>
            <person name="Park H."/>
        </authorList>
    </citation>
    <scope>NUCLEOTIDE SEQUENCE</scope>
    <source>
        <strain evidence="2">DE</strain>
        <tissue evidence="2">Muscle</tissue>
    </source>
</reference>
<proteinExistence type="predicted"/>
<dbReference type="Proteomes" id="UP001228049">
    <property type="component" value="Unassembled WGS sequence"/>
</dbReference>
<gene>
    <name evidence="2" type="ORF">KUDE01_016777</name>
</gene>
<feature type="region of interest" description="Disordered" evidence="1">
    <location>
        <begin position="42"/>
        <end position="91"/>
    </location>
</feature>
<protein>
    <submittedName>
        <fullName evidence="2">Protein SHQ1 like</fullName>
    </submittedName>
</protein>
<comment type="caution">
    <text evidence="2">The sequence shown here is derived from an EMBL/GenBank/DDBJ whole genome shotgun (WGS) entry which is preliminary data.</text>
</comment>
<organism evidence="2 3">
    <name type="scientific">Dissostichus eleginoides</name>
    <name type="common">Patagonian toothfish</name>
    <name type="synonym">Dissostichus amissus</name>
    <dbReference type="NCBI Taxonomy" id="100907"/>
    <lineage>
        <taxon>Eukaryota</taxon>
        <taxon>Metazoa</taxon>
        <taxon>Chordata</taxon>
        <taxon>Craniata</taxon>
        <taxon>Vertebrata</taxon>
        <taxon>Euteleostomi</taxon>
        <taxon>Actinopterygii</taxon>
        <taxon>Neopterygii</taxon>
        <taxon>Teleostei</taxon>
        <taxon>Neoteleostei</taxon>
        <taxon>Acanthomorphata</taxon>
        <taxon>Eupercaria</taxon>
        <taxon>Perciformes</taxon>
        <taxon>Notothenioidei</taxon>
        <taxon>Nototheniidae</taxon>
        <taxon>Dissostichus</taxon>
    </lineage>
</organism>
<sequence>MEERGGAPSGCDSDGGERRSSFRLSVMEERGGLLQVVTVMEERGGAPPGCDSEEERGGAPPGCDSDGGGGGAPSGCDSDGGERRSSFRLSQ</sequence>
<evidence type="ECO:0000313" key="3">
    <source>
        <dbReference type="Proteomes" id="UP001228049"/>
    </source>
</evidence>